<reference evidence="1" key="1">
    <citation type="submission" date="2024-07" db="EMBL/GenBank/DDBJ databases">
        <title>Characterization of Aeromonas dhakensis bacteriophages.</title>
        <authorList>
            <person name="Ansari F."/>
            <person name="Tyagi A."/>
            <person name="Shashidhar R."/>
            <person name="Nagar V."/>
        </authorList>
    </citation>
    <scope>NUCLEOTIDE SEQUENCE</scope>
</reference>
<sequence length="51" mass="5716">MKDFKVTVKGSTGSISYDVYKTHKGALNFGKKIAKEAFYGEQCEILVEEII</sequence>
<organism evidence="1">
    <name type="scientific">Aeromonas phage vB_AdhaM_G2</name>
    <dbReference type="NCBI Taxonomy" id="3238786"/>
    <lineage>
        <taxon>Viruses</taxon>
        <taxon>Duplodnaviria</taxon>
        <taxon>Heunggongvirae</taxon>
        <taxon>Uroviricota</taxon>
        <taxon>Caudoviricetes</taxon>
    </lineage>
</organism>
<protein>
    <submittedName>
        <fullName evidence="1">Uncharacterized protein</fullName>
    </submittedName>
</protein>
<name>A0AB39TZQ9_9CAUD</name>
<evidence type="ECO:0000313" key="1">
    <source>
        <dbReference type="EMBL" id="XDQ84722.1"/>
    </source>
</evidence>
<gene>
    <name evidence="1" type="ORF">vBAdhaMG2_0388</name>
</gene>
<dbReference type="EMBL" id="PQ066597">
    <property type="protein sequence ID" value="XDQ84722.1"/>
    <property type="molecule type" value="Genomic_DNA"/>
</dbReference>
<accession>A0AB39TZQ9</accession>
<proteinExistence type="predicted"/>